<dbReference type="PANTHER" id="PTHR43760:SF1">
    <property type="entry name" value="ENDORIBONUCLEASE L-PSP_CHORISMATE MUTASE-LIKE DOMAIN-CONTAINING PROTEIN"/>
    <property type="match status" value="1"/>
</dbReference>
<evidence type="ECO:0000256" key="1">
    <source>
        <dbReference type="SAM" id="SignalP"/>
    </source>
</evidence>
<dbReference type="InterPro" id="IPR035959">
    <property type="entry name" value="RutC-like_sf"/>
</dbReference>
<evidence type="ECO:0000313" key="4">
    <source>
        <dbReference type="Proteomes" id="UP000198432"/>
    </source>
</evidence>
<gene>
    <name evidence="3" type="ORF">SAMN06296052_1437</name>
</gene>
<feature type="signal peptide" evidence="1">
    <location>
        <begin position="1"/>
        <end position="22"/>
    </location>
</feature>
<feature type="domain" description="Endoribonuclease L-PSP/chorismate mutase-like" evidence="2">
    <location>
        <begin position="27"/>
        <end position="163"/>
    </location>
</feature>
<accession>A0A239LI67</accession>
<evidence type="ECO:0000259" key="2">
    <source>
        <dbReference type="Pfam" id="PF14588"/>
    </source>
</evidence>
<dbReference type="InterPro" id="IPR013813">
    <property type="entry name" value="Endoribo_LPSP/chorism_mut-like"/>
</dbReference>
<reference evidence="4" key="1">
    <citation type="submission" date="2017-06" db="EMBL/GenBank/DDBJ databases">
        <authorList>
            <person name="Varghese N."/>
            <person name="Submissions S."/>
        </authorList>
    </citation>
    <scope>NUCLEOTIDE SEQUENCE [LARGE SCALE GENOMIC DNA]</scope>
    <source>
        <strain evidence="4">NKM1</strain>
    </source>
</reference>
<name>A0A239LI67_9BACT</name>
<sequence>MKKALLLPLVLLPFLTYGQAQHNPQERLQELGIKLPAAEKPVANFVNYVQAGNLLFLSGHAYCGPSTAVDHGKLGRDLTTSQGYEAARRATLCLLATLHEATGGDLNKVKRIVKVLGMVNSAENYTEQSKVVNGCSDLLVDVFGDKGKHARAAVGMAALPGNLSVEIEMVVELYETEGK</sequence>
<evidence type="ECO:0000313" key="3">
    <source>
        <dbReference type="EMBL" id="SNT30286.1"/>
    </source>
</evidence>
<dbReference type="Proteomes" id="UP000198432">
    <property type="component" value="Unassembled WGS sequence"/>
</dbReference>
<dbReference type="RefSeq" id="WP_089321880.1">
    <property type="nucleotide sequence ID" value="NZ_FZOQ01000043.1"/>
</dbReference>
<dbReference type="PANTHER" id="PTHR43760">
    <property type="entry name" value="ENDORIBONUCLEASE-RELATED"/>
    <property type="match status" value="1"/>
</dbReference>
<keyword evidence="1" id="KW-0732">Signal</keyword>
<dbReference type="AlphaFoldDB" id="A0A239LI67"/>
<feature type="chain" id="PRO_5012376293" evidence="1">
    <location>
        <begin position="23"/>
        <end position="179"/>
    </location>
</feature>
<dbReference type="OrthoDB" id="9806350at2"/>
<keyword evidence="4" id="KW-1185">Reference proteome</keyword>
<dbReference type="EMBL" id="FZOQ01000043">
    <property type="protein sequence ID" value="SNT30286.1"/>
    <property type="molecule type" value="Genomic_DNA"/>
</dbReference>
<dbReference type="SUPFAM" id="SSF55298">
    <property type="entry name" value="YjgF-like"/>
    <property type="match status" value="1"/>
</dbReference>
<proteinExistence type="predicted"/>
<dbReference type="Pfam" id="PF14588">
    <property type="entry name" value="YjgF_endoribonc"/>
    <property type="match status" value="1"/>
</dbReference>
<organism evidence="3 4">
    <name type="scientific">Pontibacter ummariensis</name>
    <dbReference type="NCBI Taxonomy" id="1610492"/>
    <lineage>
        <taxon>Bacteria</taxon>
        <taxon>Pseudomonadati</taxon>
        <taxon>Bacteroidota</taxon>
        <taxon>Cytophagia</taxon>
        <taxon>Cytophagales</taxon>
        <taxon>Hymenobacteraceae</taxon>
        <taxon>Pontibacter</taxon>
    </lineage>
</organism>
<dbReference type="CDD" id="cd02199">
    <property type="entry name" value="YjgF_YER057c_UK114_like_1"/>
    <property type="match status" value="1"/>
</dbReference>
<dbReference type="Gene3D" id="3.30.1330.40">
    <property type="entry name" value="RutC-like"/>
    <property type="match status" value="1"/>
</dbReference>
<protein>
    <submittedName>
        <fullName evidence="3">Enamine deaminase RidA, house cleaning of reactive enamine intermediates, YjgF/YER057c/UK114 family</fullName>
    </submittedName>
</protein>